<evidence type="ECO:0000256" key="1">
    <source>
        <dbReference type="SAM" id="SignalP"/>
    </source>
</evidence>
<dbReference type="PANTHER" id="PTHR35340">
    <property type="entry name" value="PQQ ENZYME REPEAT PROTEIN-RELATED"/>
    <property type="match status" value="1"/>
</dbReference>
<evidence type="ECO:0000313" key="2">
    <source>
        <dbReference type="EMBL" id="QDU68021.1"/>
    </source>
</evidence>
<feature type="signal peptide" evidence="1">
    <location>
        <begin position="1"/>
        <end position="24"/>
    </location>
</feature>
<sequence length="552" mass="58174" precursor="true">MIQKTPALALTPLALGLLIAVAPAQTPQRGLTLFNPNADTNTYLIDNSGQVVHSWAFGQMPGNTVYLEPDGTLLRCKQVAGGLTLGGFGGGIQRAAFDGTLTWDLNLANAQIHQHHDAISLPNGNVLTIVWERLSAADAIAAGRNPSTLAGPNWIPDAIVEYRQTGPSTGVEVWRWRAMDHLIQDFDPTKANFGVVADHPERLDINFPPTGPPTGEWLHVNSVSYDPVFDQVLINSPFRGEFWIVDHSTTTAEAAGSTGGNSGKGGDLLYRWGNPAAHGAGTVLDQKLFNQHGTKFIEPGRPGAGNVLVFNNQVAGPPLHSEVWELERQADGTGAYPLAPGAIWGPAAPVWTYVAPNPGDFYSGFLSSAQRQPNGDTLVTSGTQAWLFEVTNAGAKVWEHFNTFPAVGGKMVFRSTRYEHYLWSDAAEVSAASGATVGFDLLAGSDFAGHVYLLLGSASGTSPGLPIDGELLPLVTPDPYFNLTLGQPNVAPFAQTLGVLDGQGRASASLTVPAGAVGALVGVTLDHAFVAIDPVGFAVSLASNSQSLTIVP</sequence>
<dbReference type="RefSeq" id="WP_145066685.1">
    <property type="nucleotide sequence ID" value="NZ_CP036287.1"/>
</dbReference>
<dbReference type="InterPro" id="IPR010262">
    <property type="entry name" value="Arylsulfotransferase_bact"/>
</dbReference>
<name>A0A518BM17_9BACT</name>
<feature type="chain" id="PRO_5021719636" evidence="1">
    <location>
        <begin position="25"/>
        <end position="552"/>
    </location>
</feature>
<dbReference type="AlphaFoldDB" id="A0A518BM17"/>
<accession>A0A518BM17</accession>
<evidence type="ECO:0000313" key="3">
    <source>
        <dbReference type="Proteomes" id="UP000316921"/>
    </source>
</evidence>
<keyword evidence="3" id="KW-1185">Reference proteome</keyword>
<dbReference type="KEGG" id="pbap:Pla133_31120"/>
<dbReference type="PANTHER" id="PTHR35340:SF5">
    <property type="entry name" value="ASST-DOMAIN-CONTAINING PROTEIN"/>
    <property type="match status" value="1"/>
</dbReference>
<proteinExistence type="predicted"/>
<dbReference type="Proteomes" id="UP000316921">
    <property type="component" value="Chromosome"/>
</dbReference>
<protein>
    <submittedName>
        <fullName evidence="2">Arylsulfotransferase (ASST)</fullName>
    </submittedName>
</protein>
<dbReference type="EMBL" id="CP036287">
    <property type="protein sequence ID" value="QDU68021.1"/>
    <property type="molecule type" value="Genomic_DNA"/>
</dbReference>
<dbReference type="GO" id="GO:0004062">
    <property type="term" value="F:aryl sulfotransferase activity"/>
    <property type="evidence" value="ECO:0007669"/>
    <property type="project" value="InterPro"/>
</dbReference>
<keyword evidence="1" id="KW-0732">Signal</keyword>
<reference evidence="2 3" key="1">
    <citation type="submission" date="2019-02" db="EMBL/GenBank/DDBJ databases">
        <title>Deep-cultivation of Planctomycetes and their phenomic and genomic characterization uncovers novel biology.</title>
        <authorList>
            <person name="Wiegand S."/>
            <person name="Jogler M."/>
            <person name="Boedeker C."/>
            <person name="Pinto D."/>
            <person name="Vollmers J."/>
            <person name="Rivas-Marin E."/>
            <person name="Kohn T."/>
            <person name="Peeters S.H."/>
            <person name="Heuer A."/>
            <person name="Rast P."/>
            <person name="Oberbeckmann S."/>
            <person name="Bunk B."/>
            <person name="Jeske O."/>
            <person name="Meyerdierks A."/>
            <person name="Storesund J.E."/>
            <person name="Kallscheuer N."/>
            <person name="Luecker S."/>
            <person name="Lage O.M."/>
            <person name="Pohl T."/>
            <person name="Merkel B.J."/>
            <person name="Hornburger P."/>
            <person name="Mueller R.-W."/>
            <person name="Bruemmer F."/>
            <person name="Labrenz M."/>
            <person name="Spormann A.M."/>
            <person name="Op den Camp H."/>
            <person name="Overmann J."/>
            <person name="Amann R."/>
            <person name="Jetten M.S.M."/>
            <person name="Mascher T."/>
            <person name="Medema M.H."/>
            <person name="Devos D.P."/>
            <person name="Kaster A.-K."/>
            <person name="Ovreas L."/>
            <person name="Rohde M."/>
            <person name="Galperin M.Y."/>
            <person name="Jogler C."/>
        </authorList>
    </citation>
    <scope>NUCLEOTIDE SEQUENCE [LARGE SCALE GENOMIC DNA]</scope>
    <source>
        <strain evidence="2 3">Pla133</strain>
    </source>
</reference>
<organism evidence="2 3">
    <name type="scientific">Engelhardtia mirabilis</name>
    <dbReference type="NCBI Taxonomy" id="2528011"/>
    <lineage>
        <taxon>Bacteria</taxon>
        <taxon>Pseudomonadati</taxon>
        <taxon>Planctomycetota</taxon>
        <taxon>Planctomycetia</taxon>
        <taxon>Planctomycetia incertae sedis</taxon>
        <taxon>Engelhardtia</taxon>
    </lineage>
</organism>
<gene>
    <name evidence="2" type="ORF">Pla133_31120</name>
</gene>
<dbReference type="Pfam" id="PF05935">
    <property type="entry name" value="Arylsulfotrans"/>
    <property type="match status" value="1"/>
</dbReference>
<dbReference type="InterPro" id="IPR053143">
    <property type="entry name" value="Arylsulfate_ST"/>
</dbReference>
<keyword evidence="2" id="KW-0808">Transferase</keyword>